<dbReference type="RefSeq" id="WP_146883664.1">
    <property type="nucleotide sequence ID" value="NZ_BJXB01000005.1"/>
</dbReference>
<dbReference type="Proteomes" id="UP000321306">
    <property type="component" value="Unassembled WGS sequence"/>
</dbReference>
<reference evidence="1 2" key="1">
    <citation type="submission" date="2019-07" db="EMBL/GenBank/DDBJ databases">
        <title>Whole genome shotgun sequence of Deinococcus cellulosilyticus NBRC 106333.</title>
        <authorList>
            <person name="Hosoyama A."/>
            <person name="Uohara A."/>
            <person name="Ohji S."/>
            <person name="Ichikawa N."/>
        </authorList>
    </citation>
    <scope>NUCLEOTIDE SEQUENCE [LARGE SCALE GENOMIC DNA]</scope>
    <source>
        <strain evidence="1 2">NBRC 106333</strain>
    </source>
</reference>
<accession>A0A511MZA7</accession>
<comment type="caution">
    <text evidence="1">The sequence shown here is derived from an EMBL/GenBank/DDBJ whole genome shotgun (WGS) entry which is preliminary data.</text>
</comment>
<gene>
    <name evidence="1" type="ORF">DC3_15690</name>
</gene>
<name>A0A511MZA7_DEIC1</name>
<proteinExistence type="predicted"/>
<sequence length="74" mass="8464">MTPVSRSRFTLAECILITSKIPEEDMVCLGMLDPQSIAKLMEVAPVRFRVQGFTSVPRRYERQARMVLRSLGLH</sequence>
<evidence type="ECO:0000313" key="1">
    <source>
        <dbReference type="EMBL" id="GEM45934.1"/>
    </source>
</evidence>
<keyword evidence="2" id="KW-1185">Reference proteome</keyword>
<organism evidence="1 2">
    <name type="scientific">Deinococcus cellulosilyticus (strain DSM 18568 / NBRC 106333 / KACC 11606 / 5516J-15)</name>
    <dbReference type="NCBI Taxonomy" id="1223518"/>
    <lineage>
        <taxon>Bacteria</taxon>
        <taxon>Thermotogati</taxon>
        <taxon>Deinococcota</taxon>
        <taxon>Deinococci</taxon>
        <taxon>Deinococcales</taxon>
        <taxon>Deinococcaceae</taxon>
        <taxon>Deinococcus</taxon>
    </lineage>
</organism>
<protein>
    <submittedName>
        <fullName evidence="1">Uncharacterized protein</fullName>
    </submittedName>
</protein>
<dbReference type="AlphaFoldDB" id="A0A511MZA7"/>
<evidence type="ECO:0000313" key="2">
    <source>
        <dbReference type="Proteomes" id="UP000321306"/>
    </source>
</evidence>
<dbReference type="EMBL" id="BJXB01000005">
    <property type="protein sequence ID" value="GEM45934.1"/>
    <property type="molecule type" value="Genomic_DNA"/>
</dbReference>